<feature type="compositionally biased region" description="Basic residues" evidence="1">
    <location>
        <begin position="99"/>
        <end position="114"/>
    </location>
</feature>
<evidence type="ECO:0000256" key="1">
    <source>
        <dbReference type="SAM" id="MobiDB-lite"/>
    </source>
</evidence>
<proteinExistence type="predicted"/>
<name>A0ABR1E6J7_NECAM</name>
<accession>A0ABR1E6J7</accession>
<dbReference type="EMBL" id="JAVFWL010000005">
    <property type="protein sequence ID" value="KAK6758304.1"/>
    <property type="molecule type" value="Genomic_DNA"/>
</dbReference>
<feature type="compositionally biased region" description="Polar residues" evidence="1">
    <location>
        <begin position="163"/>
        <end position="185"/>
    </location>
</feature>
<reference evidence="2 3" key="1">
    <citation type="submission" date="2023-08" db="EMBL/GenBank/DDBJ databases">
        <title>A Necator americanus chromosomal reference genome.</title>
        <authorList>
            <person name="Ilik V."/>
            <person name="Petrzelkova K.J."/>
            <person name="Pardy F."/>
            <person name="Fuh T."/>
            <person name="Niatou-Singa F.S."/>
            <person name="Gouil Q."/>
            <person name="Baker L."/>
            <person name="Ritchie M.E."/>
            <person name="Jex A.R."/>
            <person name="Gazzola D."/>
            <person name="Li H."/>
            <person name="Toshio Fujiwara R."/>
            <person name="Zhan B."/>
            <person name="Aroian R.V."/>
            <person name="Pafco B."/>
            <person name="Schwarz E.M."/>
        </authorList>
    </citation>
    <scope>NUCLEOTIDE SEQUENCE [LARGE SCALE GENOMIC DNA]</scope>
    <source>
        <strain evidence="2 3">Aroian</strain>
        <tissue evidence="2">Whole animal</tissue>
    </source>
</reference>
<sequence>MESASPGSQAFIDWYDSPKVPLRAQSKQLRSGVQLMKTRSAEEFSPHRFLNDTRSTSDLDSIWCTASPQENLVLSQVSDSVFISDDRVLSKSDMTTPHRSSRYSKLLSRKRPLRSKSIEQPKKQAECSEVGMSMEEGLAIGKASLAKLRQRLHSEDQSDVVGSPTNNITPLNKTRQFSPSASPISSLNTLKRRSETVLTPSCARSKQRFFTSTPKSSAAITTTPLKRFRTMDYSVPTKELANEKMKRTQSMTVTNEESDDDSFLDDVFVPFSHPDQVLQLLKQSSTQKR</sequence>
<gene>
    <name evidence="2" type="primary">Necator_chrV.g20656</name>
    <name evidence="2" type="ORF">RB195_015863</name>
</gene>
<evidence type="ECO:0000313" key="3">
    <source>
        <dbReference type="Proteomes" id="UP001303046"/>
    </source>
</evidence>
<comment type="caution">
    <text evidence="2">The sequence shown here is derived from an EMBL/GenBank/DDBJ whole genome shotgun (WGS) entry which is preliminary data.</text>
</comment>
<organism evidence="2 3">
    <name type="scientific">Necator americanus</name>
    <name type="common">Human hookworm</name>
    <dbReference type="NCBI Taxonomy" id="51031"/>
    <lineage>
        <taxon>Eukaryota</taxon>
        <taxon>Metazoa</taxon>
        <taxon>Ecdysozoa</taxon>
        <taxon>Nematoda</taxon>
        <taxon>Chromadorea</taxon>
        <taxon>Rhabditida</taxon>
        <taxon>Rhabditina</taxon>
        <taxon>Rhabditomorpha</taxon>
        <taxon>Strongyloidea</taxon>
        <taxon>Ancylostomatidae</taxon>
        <taxon>Bunostominae</taxon>
        <taxon>Necator</taxon>
    </lineage>
</organism>
<dbReference type="Proteomes" id="UP001303046">
    <property type="component" value="Unassembled WGS sequence"/>
</dbReference>
<feature type="region of interest" description="Disordered" evidence="1">
    <location>
        <begin position="155"/>
        <end position="185"/>
    </location>
</feature>
<keyword evidence="3" id="KW-1185">Reference proteome</keyword>
<protein>
    <submittedName>
        <fullName evidence="2">Uncharacterized protein</fullName>
    </submittedName>
</protein>
<feature type="region of interest" description="Disordered" evidence="1">
    <location>
        <begin position="91"/>
        <end position="115"/>
    </location>
</feature>
<evidence type="ECO:0000313" key="2">
    <source>
        <dbReference type="EMBL" id="KAK6758304.1"/>
    </source>
</evidence>